<dbReference type="NCBIfam" id="TIGR03930">
    <property type="entry name" value="WXG100_ESAT6"/>
    <property type="match status" value="1"/>
</dbReference>
<comment type="caution">
    <text evidence="1">The sequence shown here is derived from an EMBL/GenBank/DDBJ whole genome shotgun (WGS) entry which is preliminary data.</text>
</comment>
<proteinExistence type="predicted"/>
<dbReference type="Proteomes" id="UP001580407">
    <property type="component" value="Unassembled WGS sequence"/>
</dbReference>
<name>A0ABV5B3L8_9BACL</name>
<evidence type="ECO:0000313" key="1">
    <source>
        <dbReference type="EMBL" id="MFB5680287.1"/>
    </source>
</evidence>
<protein>
    <submittedName>
        <fullName evidence="1">WXG100 family type VII secretion target</fullName>
    </submittedName>
</protein>
<dbReference type="InterPro" id="IPR010310">
    <property type="entry name" value="T7SS_ESAT-6-like"/>
</dbReference>
<dbReference type="InterPro" id="IPR036689">
    <property type="entry name" value="ESAT-6-like_sf"/>
</dbReference>
<dbReference type="SUPFAM" id="SSF140453">
    <property type="entry name" value="EsxAB dimer-like"/>
    <property type="match status" value="1"/>
</dbReference>
<accession>A0ABV5B3L8</accession>
<evidence type="ECO:0000313" key="2">
    <source>
        <dbReference type="Proteomes" id="UP001580407"/>
    </source>
</evidence>
<dbReference type="Pfam" id="PF06013">
    <property type="entry name" value="WXG100"/>
    <property type="match status" value="1"/>
</dbReference>
<reference evidence="1 2" key="1">
    <citation type="submission" date="2024-09" db="EMBL/GenBank/DDBJ databases">
        <authorList>
            <person name="Ruan L."/>
        </authorList>
    </citation>
    <scope>NUCLEOTIDE SEQUENCE [LARGE SCALE GENOMIC DNA]</scope>
    <source>
        <strain evidence="1 2">D33</strain>
    </source>
</reference>
<dbReference type="Gene3D" id="1.10.287.850">
    <property type="entry name" value="HP0062-like domain"/>
    <property type="match status" value="1"/>
</dbReference>
<organism evidence="1 2">
    <name type="scientific">Paenibacillus terreus</name>
    <dbReference type="NCBI Taxonomy" id="1387834"/>
    <lineage>
        <taxon>Bacteria</taxon>
        <taxon>Bacillati</taxon>
        <taxon>Bacillota</taxon>
        <taxon>Bacilli</taxon>
        <taxon>Bacillales</taxon>
        <taxon>Paenibacillaceae</taxon>
        <taxon>Paenibacillus</taxon>
    </lineage>
</organism>
<sequence>MTIIKVSPDHLQEVSKQFVNAKVLIENMNAHLISQMSFMVANWEGTTKQRFYDDFQLATKNMENLVLLTASISQRLKEHAEKFRLADESRIGSMDSRCLPPPANSCASPLPDTRNALEKSADSLKQLGSDIKAGFDERYEKKFDSFWGFLDFASAGIPKGAYQAYVERANNMFNSPNDFFNAMTFGVHGTIRETIFPKNAWSTEHMANIIGTAGLVTGGITTKAIIRPKTVIDGSVKYEGASELRQISSDGLRNEFPLTDIQKKELMDYTKSLGFPEENMIISRPGFYDEWNTGMMYDRFIINTDVLPAEQAGIGTLSANSRVTGKATVAHEIVGHYEAYQAGRAFELYGLDADAFKINFALDEAQASIRAARFAPDLTSTERITLLRDAITRLHHGGLRIRDVKDKLYIDER</sequence>
<dbReference type="RefSeq" id="WP_375524102.1">
    <property type="nucleotide sequence ID" value="NZ_JBHILM010000004.1"/>
</dbReference>
<keyword evidence="2" id="KW-1185">Reference proteome</keyword>
<gene>
    <name evidence="1" type="ORF">ACE3NQ_05050</name>
</gene>
<dbReference type="EMBL" id="JBHILM010000004">
    <property type="protein sequence ID" value="MFB5680287.1"/>
    <property type="molecule type" value="Genomic_DNA"/>
</dbReference>